<dbReference type="EMBL" id="JAMKFB020000189">
    <property type="protein sequence ID" value="KAL0152674.1"/>
    <property type="molecule type" value="Genomic_DNA"/>
</dbReference>
<organism evidence="2 3">
    <name type="scientific">Cirrhinus mrigala</name>
    <name type="common">Mrigala</name>
    <dbReference type="NCBI Taxonomy" id="683832"/>
    <lineage>
        <taxon>Eukaryota</taxon>
        <taxon>Metazoa</taxon>
        <taxon>Chordata</taxon>
        <taxon>Craniata</taxon>
        <taxon>Vertebrata</taxon>
        <taxon>Euteleostomi</taxon>
        <taxon>Actinopterygii</taxon>
        <taxon>Neopterygii</taxon>
        <taxon>Teleostei</taxon>
        <taxon>Ostariophysi</taxon>
        <taxon>Cypriniformes</taxon>
        <taxon>Cyprinidae</taxon>
        <taxon>Labeoninae</taxon>
        <taxon>Labeonini</taxon>
        <taxon>Cirrhinus</taxon>
    </lineage>
</organism>
<dbReference type="Proteomes" id="UP001529510">
    <property type="component" value="Unassembled WGS sequence"/>
</dbReference>
<protein>
    <submittedName>
        <fullName evidence="2">Uncharacterized protein</fullName>
    </submittedName>
</protein>
<feature type="compositionally biased region" description="Low complexity" evidence="1">
    <location>
        <begin position="55"/>
        <end position="65"/>
    </location>
</feature>
<dbReference type="AlphaFoldDB" id="A0ABD0MRQ5"/>
<sequence>MNILDDKCTFGILATTAAVQKMLGVTLEMAEKAVKATCIFHTLLRPDLAEDHPHAPSSESESSASTMRRIHRMSSNNSSREAVTIRENFTQYFSSADSAVPWQENII</sequence>
<gene>
    <name evidence="2" type="ORF">M9458_052397</name>
</gene>
<evidence type="ECO:0000256" key="1">
    <source>
        <dbReference type="SAM" id="MobiDB-lite"/>
    </source>
</evidence>
<keyword evidence="3" id="KW-1185">Reference proteome</keyword>
<comment type="caution">
    <text evidence="2">The sequence shown here is derived from an EMBL/GenBank/DDBJ whole genome shotgun (WGS) entry which is preliminary data.</text>
</comment>
<accession>A0ABD0MRQ5</accession>
<name>A0ABD0MRQ5_CIRMR</name>
<evidence type="ECO:0000313" key="2">
    <source>
        <dbReference type="EMBL" id="KAL0152674.1"/>
    </source>
</evidence>
<reference evidence="2 3" key="1">
    <citation type="submission" date="2024-05" db="EMBL/GenBank/DDBJ databases">
        <title>Genome sequencing and assembly of Indian major carp, Cirrhinus mrigala (Hamilton, 1822).</title>
        <authorList>
            <person name="Mohindra V."/>
            <person name="Chowdhury L.M."/>
            <person name="Lal K."/>
            <person name="Jena J.K."/>
        </authorList>
    </citation>
    <scope>NUCLEOTIDE SEQUENCE [LARGE SCALE GENOMIC DNA]</scope>
    <source>
        <strain evidence="2">CM1030</strain>
        <tissue evidence="2">Blood</tissue>
    </source>
</reference>
<evidence type="ECO:0000313" key="3">
    <source>
        <dbReference type="Proteomes" id="UP001529510"/>
    </source>
</evidence>
<feature type="region of interest" description="Disordered" evidence="1">
    <location>
        <begin position="49"/>
        <end position="81"/>
    </location>
</feature>
<proteinExistence type="predicted"/>